<keyword evidence="1" id="KW-0812">Transmembrane</keyword>
<evidence type="ECO:0000313" key="2">
    <source>
        <dbReference type="Proteomes" id="UP001164539"/>
    </source>
</evidence>
<dbReference type="Proteomes" id="UP001164539">
    <property type="component" value="Chromosome 10"/>
</dbReference>
<sequence>GSTLTKSILGLDARHLPSDPTLNLSHPTLHILPHFSLYSFQLFSFLSITKTKHQIMSTITALDSPLEALALNYVSFGILTVVNNLWTWVAFVTAAISVWRIRTTVKPEQQPCSHTNATGSAHPVHHVDPPSPLPASPPAPAKDVDVDADAEGVMKGAKFTLYYYSEKTESEGELRVVKEWRDEEGCGEWWERVMRVRMGEMGWYRNQDLTVINGNVVRFWDDYCCKRRERCRSYS</sequence>
<proteinExistence type="predicted"/>
<keyword evidence="2" id="KW-1185">Reference proteome</keyword>
<keyword evidence="1" id="KW-0472">Membrane</keyword>
<dbReference type="EMBL" id="CM051403">
    <property type="protein sequence ID" value="KAJ4708857.1"/>
    <property type="molecule type" value="Genomic_DNA"/>
</dbReference>
<protein>
    <submittedName>
        <fullName evidence="1">Transmembrane protein</fullName>
    </submittedName>
</protein>
<feature type="non-terminal residue" evidence="1">
    <location>
        <position position="1"/>
    </location>
</feature>
<comment type="caution">
    <text evidence="1">The sequence shown here is derived from an EMBL/GenBank/DDBJ whole genome shotgun (WGS) entry which is preliminary data.</text>
</comment>
<gene>
    <name evidence="1" type="ORF">OWV82_018736</name>
</gene>
<name>A0ACC1XCI7_MELAZ</name>
<evidence type="ECO:0000313" key="1">
    <source>
        <dbReference type="EMBL" id="KAJ4708857.1"/>
    </source>
</evidence>
<organism evidence="1 2">
    <name type="scientific">Melia azedarach</name>
    <name type="common">Chinaberry tree</name>
    <dbReference type="NCBI Taxonomy" id="155640"/>
    <lineage>
        <taxon>Eukaryota</taxon>
        <taxon>Viridiplantae</taxon>
        <taxon>Streptophyta</taxon>
        <taxon>Embryophyta</taxon>
        <taxon>Tracheophyta</taxon>
        <taxon>Spermatophyta</taxon>
        <taxon>Magnoliopsida</taxon>
        <taxon>eudicotyledons</taxon>
        <taxon>Gunneridae</taxon>
        <taxon>Pentapetalae</taxon>
        <taxon>rosids</taxon>
        <taxon>malvids</taxon>
        <taxon>Sapindales</taxon>
        <taxon>Meliaceae</taxon>
        <taxon>Melia</taxon>
    </lineage>
</organism>
<reference evidence="1 2" key="1">
    <citation type="journal article" date="2023" name="Science">
        <title>Complex scaffold remodeling in plant triterpene biosynthesis.</title>
        <authorList>
            <person name="De La Pena R."/>
            <person name="Hodgson H."/>
            <person name="Liu J.C."/>
            <person name="Stephenson M.J."/>
            <person name="Martin A.C."/>
            <person name="Owen C."/>
            <person name="Harkess A."/>
            <person name="Leebens-Mack J."/>
            <person name="Jimenez L.E."/>
            <person name="Osbourn A."/>
            <person name="Sattely E.S."/>
        </authorList>
    </citation>
    <scope>NUCLEOTIDE SEQUENCE [LARGE SCALE GENOMIC DNA]</scope>
    <source>
        <strain evidence="2">cv. JPN11</strain>
        <tissue evidence="1">Leaf</tissue>
    </source>
</reference>
<accession>A0ACC1XCI7</accession>